<feature type="transmembrane region" description="Helical" evidence="7">
    <location>
        <begin position="184"/>
        <end position="207"/>
    </location>
</feature>
<organism evidence="10 11">
    <name type="scientific">Dactylosporangium roseum</name>
    <dbReference type="NCBI Taxonomy" id="47989"/>
    <lineage>
        <taxon>Bacteria</taxon>
        <taxon>Bacillati</taxon>
        <taxon>Actinomycetota</taxon>
        <taxon>Actinomycetes</taxon>
        <taxon>Micromonosporales</taxon>
        <taxon>Micromonosporaceae</taxon>
        <taxon>Dactylosporangium</taxon>
    </lineage>
</organism>
<evidence type="ECO:0000256" key="1">
    <source>
        <dbReference type="ARBA" id="ARBA00004651"/>
    </source>
</evidence>
<name>A0ABY5ZBM6_9ACTN</name>
<keyword evidence="6 7" id="KW-0472">Membrane</keyword>
<keyword evidence="2 7" id="KW-0813">Transport</keyword>
<accession>A0ABY5ZBM6</accession>
<dbReference type="InterPro" id="IPR035906">
    <property type="entry name" value="MetI-like_sf"/>
</dbReference>
<dbReference type="RefSeq" id="WP_260728927.1">
    <property type="nucleotide sequence ID" value="NZ_BAAABS010000016.1"/>
</dbReference>
<dbReference type="EMBL" id="CP073721">
    <property type="protein sequence ID" value="UWZ39516.1"/>
    <property type="molecule type" value="Genomic_DNA"/>
</dbReference>
<keyword evidence="11" id="KW-1185">Reference proteome</keyword>
<evidence type="ECO:0000313" key="10">
    <source>
        <dbReference type="EMBL" id="UWZ39516.1"/>
    </source>
</evidence>
<keyword evidence="5 7" id="KW-1133">Transmembrane helix</keyword>
<dbReference type="InterPro" id="IPR000515">
    <property type="entry name" value="MetI-like"/>
</dbReference>
<feature type="transmembrane region" description="Helical" evidence="7">
    <location>
        <begin position="57"/>
        <end position="77"/>
    </location>
</feature>
<dbReference type="PROSITE" id="PS50928">
    <property type="entry name" value="ABC_TM1"/>
    <property type="match status" value="1"/>
</dbReference>
<feature type="domain" description="ABC transmembrane type-1" evidence="9">
    <location>
        <begin position="118"/>
        <end position="302"/>
    </location>
</feature>
<protein>
    <submittedName>
        <fullName evidence="10">ABC transporter permease</fullName>
    </submittedName>
</protein>
<keyword evidence="4 7" id="KW-0812">Transmembrane</keyword>
<gene>
    <name evidence="10" type="ORF">Drose_15535</name>
</gene>
<evidence type="ECO:0000256" key="5">
    <source>
        <dbReference type="ARBA" id="ARBA00022989"/>
    </source>
</evidence>
<evidence type="ECO:0000256" key="3">
    <source>
        <dbReference type="ARBA" id="ARBA00022475"/>
    </source>
</evidence>
<dbReference type="Proteomes" id="UP001058271">
    <property type="component" value="Chromosome"/>
</dbReference>
<feature type="transmembrane region" description="Helical" evidence="7">
    <location>
        <begin position="125"/>
        <end position="144"/>
    </location>
</feature>
<evidence type="ECO:0000256" key="6">
    <source>
        <dbReference type="ARBA" id="ARBA00023136"/>
    </source>
</evidence>
<feature type="region of interest" description="Disordered" evidence="8">
    <location>
        <begin position="1"/>
        <end position="26"/>
    </location>
</feature>
<dbReference type="SUPFAM" id="SSF161098">
    <property type="entry name" value="MetI-like"/>
    <property type="match status" value="1"/>
</dbReference>
<evidence type="ECO:0000313" key="11">
    <source>
        <dbReference type="Proteomes" id="UP001058271"/>
    </source>
</evidence>
<evidence type="ECO:0000256" key="4">
    <source>
        <dbReference type="ARBA" id="ARBA00022692"/>
    </source>
</evidence>
<feature type="transmembrane region" description="Helical" evidence="7">
    <location>
        <begin position="275"/>
        <end position="301"/>
    </location>
</feature>
<evidence type="ECO:0000256" key="8">
    <source>
        <dbReference type="SAM" id="MobiDB-lite"/>
    </source>
</evidence>
<evidence type="ECO:0000256" key="2">
    <source>
        <dbReference type="ARBA" id="ARBA00022448"/>
    </source>
</evidence>
<dbReference type="CDD" id="cd06261">
    <property type="entry name" value="TM_PBP2"/>
    <property type="match status" value="1"/>
</dbReference>
<proteinExistence type="inferred from homology"/>
<comment type="subcellular location">
    <subcellularLocation>
        <location evidence="1 7">Cell membrane</location>
        <topology evidence="1 7">Multi-pass membrane protein</topology>
    </subcellularLocation>
</comment>
<dbReference type="Pfam" id="PF00528">
    <property type="entry name" value="BPD_transp_1"/>
    <property type="match status" value="1"/>
</dbReference>
<sequence length="317" mass="34277">MPSQTGPESHPETMPSRRSAGAATVVEPAASAAAEQPVTSGRTVDRSAHLGAGLRRLAKSVGAMWLLVVVLVGWEIYGRLNDSVFFPPLSKVLQHFGTMWLSSDASGLYLSELFWDQVTMSLSRFARGWCLAVVVGIGVGVLLGRSRVAARMYNPVVRFFTSIPNTVLLPIAVQIFGITDGMNIFLIFLGSVWVIVINTADGVAGVDPMWLRSARSLRLAKGTLYRRVIVPAAMPQVMAGLRVSLGIGLILMVISELYATTAGVGYQIVVAQSSFQYLSMWSAFVLIGLIGIILNAVFSVVERRVLRWQRRAGLAGL</sequence>
<feature type="transmembrane region" description="Helical" evidence="7">
    <location>
        <begin position="156"/>
        <end position="178"/>
    </location>
</feature>
<comment type="similarity">
    <text evidence="7">Belongs to the binding-protein-dependent transport system permease family.</text>
</comment>
<evidence type="ECO:0000256" key="7">
    <source>
        <dbReference type="RuleBase" id="RU363032"/>
    </source>
</evidence>
<reference evidence="10" key="1">
    <citation type="submission" date="2021-04" db="EMBL/GenBank/DDBJ databases">
        <title>Biosynthetic gene clusters of Dactylosporangioum roseum.</title>
        <authorList>
            <person name="Hartkoorn R.C."/>
            <person name="Beaudoing E."/>
            <person name="Hot D."/>
            <person name="Moureu S."/>
        </authorList>
    </citation>
    <scope>NUCLEOTIDE SEQUENCE</scope>
    <source>
        <strain evidence="10">NRRL B-16295</strain>
    </source>
</reference>
<dbReference type="PANTHER" id="PTHR30151">
    <property type="entry name" value="ALKANE SULFONATE ABC TRANSPORTER-RELATED, MEMBRANE SUBUNIT"/>
    <property type="match status" value="1"/>
</dbReference>
<keyword evidence="3" id="KW-1003">Cell membrane</keyword>
<dbReference type="PANTHER" id="PTHR30151:SF0">
    <property type="entry name" value="ABC TRANSPORTER PERMEASE PROTEIN MJ0413-RELATED"/>
    <property type="match status" value="1"/>
</dbReference>
<evidence type="ECO:0000259" key="9">
    <source>
        <dbReference type="PROSITE" id="PS50928"/>
    </source>
</evidence>
<dbReference type="Gene3D" id="1.10.3720.10">
    <property type="entry name" value="MetI-like"/>
    <property type="match status" value="1"/>
</dbReference>